<keyword evidence="2" id="KW-1133">Transmembrane helix</keyword>
<dbReference type="Gene3D" id="3.40.50.1820">
    <property type="entry name" value="alpha/beta hydrolase"/>
    <property type="match status" value="1"/>
</dbReference>
<feature type="transmembrane region" description="Helical" evidence="2">
    <location>
        <begin position="29"/>
        <end position="45"/>
    </location>
</feature>
<keyword evidence="5" id="KW-1185">Reference proteome</keyword>
<evidence type="ECO:0000256" key="2">
    <source>
        <dbReference type="SAM" id="Phobius"/>
    </source>
</evidence>
<accession>A0A4P9Z393</accession>
<dbReference type="GO" id="GO:0019433">
    <property type="term" value="P:triglyceride catabolic process"/>
    <property type="evidence" value="ECO:0007669"/>
    <property type="project" value="TreeGrafter"/>
</dbReference>
<reference evidence="5" key="1">
    <citation type="journal article" date="2018" name="Nat. Microbiol.">
        <title>Leveraging single-cell genomics to expand the fungal tree of life.</title>
        <authorList>
            <person name="Ahrendt S.R."/>
            <person name="Quandt C.A."/>
            <person name="Ciobanu D."/>
            <person name="Clum A."/>
            <person name="Salamov A."/>
            <person name="Andreopoulos B."/>
            <person name="Cheng J.F."/>
            <person name="Woyke T."/>
            <person name="Pelin A."/>
            <person name="Henrissat B."/>
            <person name="Reynolds N.K."/>
            <person name="Benny G.L."/>
            <person name="Smith M.E."/>
            <person name="James T.Y."/>
            <person name="Grigoriev I.V."/>
        </authorList>
    </citation>
    <scope>NUCLEOTIDE SEQUENCE [LARGE SCALE GENOMIC DNA]</scope>
    <source>
        <strain evidence="5">Benny S71-1</strain>
    </source>
</reference>
<feature type="domain" description="Alpha/beta hydrolase fold-3" evidence="3">
    <location>
        <begin position="330"/>
        <end position="408"/>
    </location>
</feature>
<dbReference type="Proteomes" id="UP000278143">
    <property type="component" value="Unassembled WGS sequence"/>
</dbReference>
<dbReference type="EMBL" id="KZ989470">
    <property type="protein sequence ID" value="RKP26261.1"/>
    <property type="molecule type" value="Genomic_DNA"/>
</dbReference>
<dbReference type="InterPro" id="IPR029058">
    <property type="entry name" value="AB_hydrolase_fold"/>
</dbReference>
<evidence type="ECO:0000313" key="4">
    <source>
        <dbReference type="EMBL" id="RKP26261.1"/>
    </source>
</evidence>
<organism evidence="4 5">
    <name type="scientific">Syncephalis pseudoplumigaleata</name>
    <dbReference type="NCBI Taxonomy" id="1712513"/>
    <lineage>
        <taxon>Eukaryota</taxon>
        <taxon>Fungi</taxon>
        <taxon>Fungi incertae sedis</taxon>
        <taxon>Zoopagomycota</taxon>
        <taxon>Zoopagomycotina</taxon>
        <taxon>Zoopagomycetes</taxon>
        <taxon>Zoopagales</taxon>
        <taxon>Piptocephalidaceae</taxon>
        <taxon>Syncephalis</taxon>
    </lineage>
</organism>
<dbReference type="SUPFAM" id="SSF53474">
    <property type="entry name" value="alpha/beta-Hydrolases"/>
    <property type="match status" value="1"/>
</dbReference>
<dbReference type="InterPro" id="IPR013094">
    <property type="entry name" value="AB_hydrolase_3"/>
</dbReference>
<keyword evidence="4" id="KW-0378">Hydrolase</keyword>
<dbReference type="GO" id="GO:0004806">
    <property type="term" value="F:triacylglycerol lipase activity"/>
    <property type="evidence" value="ECO:0007669"/>
    <property type="project" value="TreeGrafter"/>
</dbReference>
<gene>
    <name evidence="4" type="ORF">SYNPS1DRAFT_14419</name>
</gene>
<dbReference type="PANTHER" id="PTHR23025">
    <property type="entry name" value="TRIACYLGLYCEROL LIPASE"/>
    <property type="match status" value="1"/>
</dbReference>
<keyword evidence="2" id="KW-0472">Membrane</keyword>
<protein>
    <submittedName>
        <fullName evidence="4">Alpha/Beta hydrolase protein</fullName>
    </submittedName>
</protein>
<feature type="non-terminal residue" evidence="4">
    <location>
        <position position="1"/>
    </location>
</feature>
<dbReference type="GO" id="GO:0004771">
    <property type="term" value="F:sterol ester esterase activity"/>
    <property type="evidence" value="ECO:0007669"/>
    <property type="project" value="TreeGrafter"/>
</dbReference>
<keyword evidence="2" id="KW-0812">Transmembrane</keyword>
<name>A0A4P9Z393_9FUNG</name>
<evidence type="ECO:0000256" key="1">
    <source>
        <dbReference type="SAM" id="MobiDB-lite"/>
    </source>
</evidence>
<feature type="domain" description="Alpha/beta hydrolase fold-3" evidence="3">
    <location>
        <begin position="126"/>
        <end position="253"/>
    </location>
</feature>
<dbReference type="Pfam" id="PF07859">
    <property type="entry name" value="Abhydrolase_3"/>
    <property type="match status" value="2"/>
</dbReference>
<feature type="region of interest" description="Disordered" evidence="1">
    <location>
        <begin position="478"/>
        <end position="498"/>
    </location>
</feature>
<dbReference type="OrthoDB" id="5570009at2759"/>
<sequence>YKRDFYRATWIFTALDAGFWTAMNIRPNWLKHILSFVFTIYYLIFADQAVERVRRVRACITLEHMRVSWNKADTPIIRFITYFDRPRIAMQHRIELPRRDAHLPPVGIEVFFHGSKEAYASATRCILHTHGGGFVAMSPRCHEEYLRRWAIQTGVPIFSIDYKKAPEFPYPYAIEECFDVYEQIRETNGGCLGLEGWFHARDNTPKAPLRIIGTGDSAGGNIITALAYKIIESPKPLVPLAGLVLVYPSLDFNMRCWIEPKNADLVRNESAHSLPSLAETRDHLGHKSPLAFGPDTVSAWRRIRSQSLQERTGARVASLKEKSARLMMTSQASYTADRMLTLDMLRAMVIMYLGPHRHPDFEREYYVAPIVAPEHLIAQLPPVYIICGERDPLVDDSIRFAARIRQAKLQLWKRKHAATDAAGFDEDLHVRLKVVEGASHAFLHMVALYPPTKTIIGLLGGWFEELLYGDVASMPMPGREGISGQQRGKAADDLPAGSLSADERQHIEHWQRSSLVHEAELMDRRNQHIYNTHVLTFEHNHATTA</sequence>
<dbReference type="PANTHER" id="PTHR23025:SF3">
    <property type="entry name" value="HORMONE-SENSITIVE LIPASE"/>
    <property type="match status" value="1"/>
</dbReference>
<dbReference type="GO" id="GO:0005829">
    <property type="term" value="C:cytosol"/>
    <property type="evidence" value="ECO:0007669"/>
    <property type="project" value="TreeGrafter"/>
</dbReference>
<dbReference type="AlphaFoldDB" id="A0A4P9Z393"/>
<evidence type="ECO:0000259" key="3">
    <source>
        <dbReference type="Pfam" id="PF07859"/>
    </source>
</evidence>
<proteinExistence type="predicted"/>
<evidence type="ECO:0000313" key="5">
    <source>
        <dbReference type="Proteomes" id="UP000278143"/>
    </source>
</evidence>